<comment type="caution">
    <text evidence="2">The sequence shown here is derived from an EMBL/GenBank/DDBJ whole genome shotgun (WGS) entry which is preliminary data.</text>
</comment>
<protein>
    <submittedName>
        <fullName evidence="2">Uncharacterized protein</fullName>
    </submittedName>
</protein>
<dbReference type="OrthoDB" id="289721at2759"/>
<proteinExistence type="predicted"/>
<name>A0A9P4P1T9_9PEZI</name>
<gene>
    <name evidence="2" type="ORF">EJ08DRAFT_389986</name>
</gene>
<feature type="compositionally biased region" description="Basic and acidic residues" evidence="1">
    <location>
        <begin position="20"/>
        <end position="32"/>
    </location>
</feature>
<dbReference type="Proteomes" id="UP000800235">
    <property type="component" value="Unassembled WGS sequence"/>
</dbReference>
<evidence type="ECO:0000256" key="1">
    <source>
        <dbReference type="SAM" id="MobiDB-lite"/>
    </source>
</evidence>
<evidence type="ECO:0000313" key="2">
    <source>
        <dbReference type="EMBL" id="KAF2435104.1"/>
    </source>
</evidence>
<reference evidence="2" key="1">
    <citation type="journal article" date="2020" name="Stud. Mycol.">
        <title>101 Dothideomycetes genomes: a test case for predicting lifestyles and emergence of pathogens.</title>
        <authorList>
            <person name="Haridas S."/>
            <person name="Albert R."/>
            <person name="Binder M."/>
            <person name="Bloem J."/>
            <person name="Labutti K."/>
            <person name="Salamov A."/>
            <person name="Andreopoulos B."/>
            <person name="Baker S."/>
            <person name="Barry K."/>
            <person name="Bills G."/>
            <person name="Bluhm B."/>
            <person name="Cannon C."/>
            <person name="Castanera R."/>
            <person name="Culley D."/>
            <person name="Daum C."/>
            <person name="Ezra D."/>
            <person name="Gonzalez J."/>
            <person name="Henrissat B."/>
            <person name="Kuo A."/>
            <person name="Liang C."/>
            <person name="Lipzen A."/>
            <person name="Lutzoni F."/>
            <person name="Magnuson J."/>
            <person name="Mondo S."/>
            <person name="Nolan M."/>
            <person name="Ohm R."/>
            <person name="Pangilinan J."/>
            <person name="Park H.-J."/>
            <person name="Ramirez L."/>
            <person name="Alfaro M."/>
            <person name="Sun H."/>
            <person name="Tritt A."/>
            <person name="Yoshinaga Y."/>
            <person name="Zwiers L.-H."/>
            <person name="Turgeon B."/>
            <person name="Goodwin S."/>
            <person name="Spatafora J."/>
            <person name="Crous P."/>
            <person name="Grigoriev I."/>
        </authorList>
    </citation>
    <scope>NUCLEOTIDE SEQUENCE</scope>
    <source>
        <strain evidence="2">CBS 130266</strain>
    </source>
</reference>
<feature type="region of interest" description="Disordered" evidence="1">
    <location>
        <begin position="109"/>
        <end position="128"/>
    </location>
</feature>
<dbReference type="EMBL" id="MU007014">
    <property type="protein sequence ID" value="KAF2435104.1"/>
    <property type="molecule type" value="Genomic_DNA"/>
</dbReference>
<dbReference type="AlphaFoldDB" id="A0A9P4P1T9"/>
<organism evidence="2 3">
    <name type="scientific">Tothia fuscella</name>
    <dbReference type="NCBI Taxonomy" id="1048955"/>
    <lineage>
        <taxon>Eukaryota</taxon>
        <taxon>Fungi</taxon>
        <taxon>Dikarya</taxon>
        <taxon>Ascomycota</taxon>
        <taxon>Pezizomycotina</taxon>
        <taxon>Dothideomycetes</taxon>
        <taxon>Pleosporomycetidae</taxon>
        <taxon>Venturiales</taxon>
        <taxon>Cylindrosympodiaceae</taxon>
        <taxon>Tothia</taxon>
    </lineage>
</organism>
<keyword evidence="3" id="KW-1185">Reference proteome</keyword>
<feature type="region of interest" description="Disordered" evidence="1">
    <location>
        <begin position="1"/>
        <end position="32"/>
    </location>
</feature>
<evidence type="ECO:0000313" key="3">
    <source>
        <dbReference type="Proteomes" id="UP000800235"/>
    </source>
</evidence>
<feature type="compositionally biased region" description="Basic residues" evidence="1">
    <location>
        <begin position="1"/>
        <end position="19"/>
    </location>
</feature>
<sequence length="128" mass="14304">MGQKRKRPSRSIQPAKRKKVETPKNKDPLSDHPVLKHYYEKVLTLREYIITRLESTSRQELAQCILKLGQDEHPEIGELLDTVTVGANSTHSPLCTRAQDIAAFSQQLPSSTLGSNSDPGANRQLEVS</sequence>
<accession>A0A9P4P1T9</accession>